<proteinExistence type="predicted"/>
<name>A0A0M3JSS0_ANISI</name>
<evidence type="ECO:0000313" key="4">
    <source>
        <dbReference type="WBParaSite" id="ASIM_0001104301-mRNA-1"/>
    </source>
</evidence>
<dbReference type="WBParaSite" id="ASIM_0001104301-mRNA-1">
    <property type="protein sequence ID" value="ASIM_0001104301-mRNA-1"/>
    <property type="gene ID" value="ASIM_0001104301"/>
</dbReference>
<accession>A0A0M3JSS0</accession>
<sequence>MALKQSLRVCTGGEVIASKRNTSKTPPSPAEAYAYKIRPPCAEGNSPPACVRVQKVANGRAPHRRLIDSAQCAHNGAHIDQFIESLHEKVTKFPHSYLHPNSTHKQPCIANGRALSSACAPANGTCMFSVSTAGSNNKGASETSPSSAASSPPLVAIPQPAESSPSKEAVRVRQPLLPVVSASTSPQSPLPPPPPPPRASTTCLTTTHLPTAYRCIPQTEDQALEHEPELFHRHDKFCVLPKPYFAQARLISYASLLILHYYGDSSRKEELFDHVSFEGYFTWRQLMTIIMRMLTHSYSV</sequence>
<dbReference type="AlphaFoldDB" id="A0A0M3JSS0"/>
<dbReference type="Proteomes" id="UP000267096">
    <property type="component" value="Unassembled WGS sequence"/>
</dbReference>
<evidence type="ECO:0000313" key="3">
    <source>
        <dbReference type="Proteomes" id="UP000267096"/>
    </source>
</evidence>
<feature type="compositionally biased region" description="Pro residues" evidence="1">
    <location>
        <begin position="188"/>
        <end position="198"/>
    </location>
</feature>
<feature type="region of interest" description="Disordered" evidence="1">
    <location>
        <begin position="134"/>
        <end position="171"/>
    </location>
</feature>
<feature type="region of interest" description="Disordered" evidence="1">
    <location>
        <begin position="181"/>
        <end position="200"/>
    </location>
</feature>
<reference evidence="2 3" key="2">
    <citation type="submission" date="2018-11" db="EMBL/GenBank/DDBJ databases">
        <authorList>
            <consortium name="Pathogen Informatics"/>
        </authorList>
    </citation>
    <scope>NUCLEOTIDE SEQUENCE [LARGE SCALE GENOMIC DNA]</scope>
</reference>
<dbReference type="EMBL" id="UYRR01031007">
    <property type="protein sequence ID" value="VDK43283.1"/>
    <property type="molecule type" value="Genomic_DNA"/>
</dbReference>
<protein>
    <submittedName>
        <fullName evidence="2 4">Uncharacterized protein</fullName>
    </submittedName>
</protein>
<feature type="compositionally biased region" description="Low complexity" evidence="1">
    <location>
        <begin position="140"/>
        <end position="153"/>
    </location>
</feature>
<evidence type="ECO:0000256" key="1">
    <source>
        <dbReference type="SAM" id="MobiDB-lite"/>
    </source>
</evidence>
<keyword evidence="3" id="KW-1185">Reference proteome</keyword>
<organism evidence="4">
    <name type="scientific">Anisakis simplex</name>
    <name type="common">Herring worm</name>
    <dbReference type="NCBI Taxonomy" id="6269"/>
    <lineage>
        <taxon>Eukaryota</taxon>
        <taxon>Metazoa</taxon>
        <taxon>Ecdysozoa</taxon>
        <taxon>Nematoda</taxon>
        <taxon>Chromadorea</taxon>
        <taxon>Rhabditida</taxon>
        <taxon>Spirurina</taxon>
        <taxon>Ascaridomorpha</taxon>
        <taxon>Ascaridoidea</taxon>
        <taxon>Anisakidae</taxon>
        <taxon>Anisakis</taxon>
        <taxon>Anisakis simplex complex</taxon>
    </lineage>
</organism>
<gene>
    <name evidence="2" type="ORF">ASIM_LOCUS10601</name>
</gene>
<reference evidence="4" key="1">
    <citation type="submission" date="2017-02" db="UniProtKB">
        <authorList>
            <consortium name="WormBaseParasite"/>
        </authorList>
    </citation>
    <scope>IDENTIFICATION</scope>
</reference>
<evidence type="ECO:0000313" key="2">
    <source>
        <dbReference type="EMBL" id="VDK43283.1"/>
    </source>
</evidence>